<evidence type="ECO:0000256" key="1">
    <source>
        <dbReference type="SAM" id="MobiDB-lite"/>
    </source>
</evidence>
<proteinExistence type="predicted"/>
<dbReference type="Proteomes" id="UP001221898">
    <property type="component" value="Unassembled WGS sequence"/>
</dbReference>
<accession>A0AAD7RQB9</accession>
<dbReference type="EMBL" id="JAINUG010000194">
    <property type="protein sequence ID" value="KAJ8388501.1"/>
    <property type="molecule type" value="Genomic_DNA"/>
</dbReference>
<feature type="compositionally biased region" description="Basic and acidic residues" evidence="1">
    <location>
        <begin position="69"/>
        <end position="78"/>
    </location>
</feature>
<reference evidence="2" key="1">
    <citation type="journal article" date="2023" name="Science">
        <title>Genome structures resolve the early diversification of teleost fishes.</title>
        <authorList>
            <person name="Parey E."/>
            <person name="Louis A."/>
            <person name="Montfort J."/>
            <person name="Bouchez O."/>
            <person name="Roques C."/>
            <person name="Iampietro C."/>
            <person name="Lluch J."/>
            <person name="Castinel A."/>
            <person name="Donnadieu C."/>
            <person name="Desvignes T."/>
            <person name="Floi Bucao C."/>
            <person name="Jouanno E."/>
            <person name="Wen M."/>
            <person name="Mejri S."/>
            <person name="Dirks R."/>
            <person name="Jansen H."/>
            <person name="Henkel C."/>
            <person name="Chen W.J."/>
            <person name="Zahm M."/>
            <person name="Cabau C."/>
            <person name="Klopp C."/>
            <person name="Thompson A.W."/>
            <person name="Robinson-Rechavi M."/>
            <person name="Braasch I."/>
            <person name="Lecointre G."/>
            <person name="Bobe J."/>
            <person name="Postlethwait J.H."/>
            <person name="Berthelot C."/>
            <person name="Roest Crollius H."/>
            <person name="Guiguen Y."/>
        </authorList>
    </citation>
    <scope>NUCLEOTIDE SEQUENCE</scope>
    <source>
        <strain evidence="2">NC1722</strain>
    </source>
</reference>
<gene>
    <name evidence="2" type="ORF">AAFF_G00133770</name>
</gene>
<dbReference type="AlphaFoldDB" id="A0AAD7RQB9"/>
<organism evidence="2 3">
    <name type="scientific">Aldrovandia affinis</name>
    <dbReference type="NCBI Taxonomy" id="143900"/>
    <lineage>
        <taxon>Eukaryota</taxon>
        <taxon>Metazoa</taxon>
        <taxon>Chordata</taxon>
        <taxon>Craniata</taxon>
        <taxon>Vertebrata</taxon>
        <taxon>Euteleostomi</taxon>
        <taxon>Actinopterygii</taxon>
        <taxon>Neopterygii</taxon>
        <taxon>Teleostei</taxon>
        <taxon>Notacanthiformes</taxon>
        <taxon>Halosauridae</taxon>
        <taxon>Aldrovandia</taxon>
    </lineage>
</organism>
<evidence type="ECO:0000313" key="2">
    <source>
        <dbReference type="EMBL" id="KAJ8388501.1"/>
    </source>
</evidence>
<sequence length="115" mass="12430">MRDSCETQGSAFGEAHSARSGALVVLPDGLPLSRQMSDSTEEGAICRPRLCHTIVVIYTFEGGRGGPGTERRGEEQGQRGEIPLSNYVLQTRSCSFAGRPSQTTGVTLPFRWRAS</sequence>
<feature type="region of interest" description="Disordered" evidence="1">
    <location>
        <begin position="62"/>
        <end position="82"/>
    </location>
</feature>
<protein>
    <submittedName>
        <fullName evidence="2">Uncharacterized protein</fullName>
    </submittedName>
</protein>
<comment type="caution">
    <text evidence="2">The sequence shown here is derived from an EMBL/GenBank/DDBJ whole genome shotgun (WGS) entry which is preliminary data.</text>
</comment>
<keyword evidence="3" id="KW-1185">Reference proteome</keyword>
<name>A0AAD7RQB9_9TELE</name>
<evidence type="ECO:0000313" key="3">
    <source>
        <dbReference type="Proteomes" id="UP001221898"/>
    </source>
</evidence>